<keyword evidence="3" id="KW-1185">Reference proteome</keyword>
<dbReference type="PANTHER" id="PTHR32387:SF0">
    <property type="entry name" value="PROTEIN NO VEIN"/>
    <property type="match status" value="1"/>
</dbReference>
<accession>A0A5N5D759</accession>
<dbReference type="InterPro" id="IPR036890">
    <property type="entry name" value="HATPase_C_sf"/>
</dbReference>
<dbReference type="NCBIfam" id="NF047352">
    <property type="entry name" value="P_loop_sacsin"/>
    <property type="match status" value="1"/>
</dbReference>
<name>A0A5N5D759_9PEZI</name>
<sequence length="234" mass="26151">MSKRGTTQQLSRDGSFFGDGSNELSENDKPRQAAAAQLVKRKLKPLKGRPRVAPYDLARDAQKWVAKIRRENGGVSREVEAGMKRDYPEAWEVLQTVRRKLGSAAKTLATDLYSKDTQYLYELIQNADDNQYTRAEANAEEPYICFSLYPDQLVIDCNEDGFTAENVKAICGIGQSTKTAPQGCVGEKGIGFKSVFKIAQRVHIQSGFYSFSFEHTRDSDDEGLGMTSANWLMN</sequence>
<dbReference type="EMBL" id="VCHE01000059">
    <property type="protein sequence ID" value="KAB2573415.1"/>
    <property type="molecule type" value="Genomic_DNA"/>
</dbReference>
<evidence type="ECO:0000313" key="3">
    <source>
        <dbReference type="Proteomes" id="UP000325902"/>
    </source>
</evidence>
<dbReference type="PANTHER" id="PTHR32387">
    <property type="entry name" value="WU:FJ29H11"/>
    <property type="match status" value="1"/>
</dbReference>
<dbReference type="AlphaFoldDB" id="A0A5N5D759"/>
<proteinExistence type="predicted"/>
<organism evidence="2 3">
    <name type="scientific">Lasiodiplodia theobromae</name>
    <dbReference type="NCBI Taxonomy" id="45133"/>
    <lineage>
        <taxon>Eukaryota</taxon>
        <taxon>Fungi</taxon>
        <taxon>Dikarya</taxon>
        <taxon>Ascomycota</taxon>
        <taxon>Pezizomycotina</taxon>
        <taxon>Dothideomycetes</taxon>
        <taxon>Dothideomycetes incertae sedis</taxon>
        <taxon>Botryosphaeriales</taxon>
        <taxon>Botryosphaeriaceae</taxon>
        <taxon>Lasiodiplodia</taxon>
    </lineage>
</organism>
<comment type="caution">
    <text evidence="2">The sequence shown here is derived from an EMBL/GenBank/DDBJ whole genome shotgun (WGS) entry which is preliminary data.</text>
</comment>
<gene>
    <name evidence="2" type="ORF">DBV05_g7933</name>
</gene>
<feature type="region of interest" description="Disordered" evidence="1">
    <location>
        <begin position="1"/>
        <end position="36"/>
    </location>
</feature>
<evidence type="ECO:0000256" key="1">
    <source>
        <dbReference type="SAM" id="MobiDB-lite"/>
    </source>
</evidence>
<dbReference type="SUPFAM" id="SSF55874">
    <property type="entry name" value="ATPase domain of HSP90 chaperone/DNA topoisomerase II/histidine kinase"/>
    <property type="match status" value="1"/>
</dbReference>
<reference evidence="2 3" key="1">
    <citation type="journal article" date="2019" name="Sci. Rep.">
        <title>A multi-omics analysis of the grapevine pathogen Lasiodiplodia theobromae reveals that temperature affects the expression of virulence- and pathogenicity-related genes.</title>
        <authorList>
            <person name="Felix C."/>
            <person name="Meneses R."/>
            <person name="Goncalves M.F.M."/>
            <person name="Tilleman L."/>
            <person name="Duarte A.S."/>
            <person name="Jorrin-Novo J.V."/>
            <person name="Van de Peer Y."/>
            <person name="Deforce D."/>
            <person name="Van Nieuwerburgh F."/>
            <person name="Esteves A.C."/>
            <person name="Alves A."/>
        </authorList>
    </citation>
    <scope>NUCLEOTIDE SEQUENCE [LARGE SCALE GENOMIC DNA]</scope>
    <source>
        <strain evidence="2 3">LA-SOL3</strain>
    </source>
</reference>
<dbReference type="Gene3D" id="3.30.565.10">
    <property type="entry name" value="Histidine kinase-like ATPase, C-terminal domain"/>
    <property type="match status" value="1"/>
</dbReference>
<evidence type="ECO:0008006" key="4">
    <source>
        <dbReference type="Google" id="ProtNLM"/>
    </source>
</evidence>
<protein>
    <recommendedName>
        <fullName evidence="4">Protein NO VEIN C-terminal domain-containing protein</fullName>
    </recommendedName>
</protein>
<dbReference type="Proteomes" id="UP000325902">
    <property type="component" value="Unassembled WGS sequence"/>
</dbReference>
<dbReference type="InterPro" id="IPR052957">
    <property type="entry name" value="Auxin_embryo_med"/>
</dbReference>
<dbReference type="OrthoDB" id="1262810at2759"/>
<feature type="compositionally biased region" description="Polar residues" evidence="1">
    <location>
        <begin position="1"/>
        <end position="12"/>
    </location>
</feature>
<evidence type="ECO:0000313" key="2">
    <source>
        <dbReference type="EMBL" id="KAB2573415.1"/>
    </source>
</evidence>